<protein>
    <submittedName>
        <fullName evidence="8">Amino acid/polyamine transporter I</fullName>
    </submittedName>
</protein>
<evidence type="ECO:0000256" key="7">
    <source>
        <dbReference type="SAM" id="Phobius"/>
    </source>
</evidence>
<feature type="transmembrane region" description="Helical" evidence="7">
    <location>
        <begin position="428"/>
        <end position="452"/>
    </location>
</feature>
<dbReference type="PIRSF" id="PIRSF006060">
    <property type="entry name" value="AA_transporter"/>
    <property type="match status" value="1"/>
</dbReference>
<dbReference type="InterPro" id="IPR002293">
    <property type="entry name" value="AA/rel_permease1"/>
</dbReference>
<feature type="transmembrane region" description="Helical" evidence="7">
    <location>
        <begin position="30"/>
        <end position="54"/>
    </location>
</feature>
<proteinExistence type="predicted"/>
<dbReference type="PROSITE" id="PS00218">
    <property type="entry name" value="AMINO_ACID_PERMEASE_1"/>
    <property type="match status" value="1"/>
</dbReference>
<feature type="transmembrane region" description="Helical" evidence="7">
    <location>
        <begin position="185"/>
        <end position="207"/>
    </location>
</feature>
<name>A0AAD6XTJ5_9AGAR</name>
<dbReference type="Gene3D" id="1.20.1740.10">
    <property type="entry name" value="Amino acid/polyamine transporter I"/>
    <property type="match status" value="1"/>
</dbReference>
<evidence type="ECO:0000256" key="4">
    <source>
        <dbReference type="ARBA" id="ARBA00022989"/>
    </source>
</evidence>
<keyword evidence="9" id="KW-1185">Reference proteome</keyword>
<feature type="transmembrane region" description="Helical" evidence="7">
    <location>
        <begin position="464"/>
        <end position="483"/>
    </location>
</feature>
<keyword evidence="4 7" id="KW-1133">Transmembrane helix</keyword>
<feature type="transmembrane region" description="Helical" evidence="7">
    <location>
        <begin position="156"/>
        <end position="178"/>
    </location>
</feature>
<feature type="transmembrane region" description="Helical" evidence="7">
    <location>
        <begin position="260"/>
        <end position="285"/>
    </location>
</feature>
<organism evidence="8 9">
    <name type="scientific">Mycena belliarum</name>
    <dbReference type="NCBI Taxonomy" id="1033014"/>
    <lineage>
        <taxon>Eukaryota</taxon>
        <taxon>Fungi</taxon>
        <taxon>Dikarya</taxon>
        <taxon>Basidiomycota</taxon>
        <taxon>Agaricomycotina</taxon>
        <taxon>Agaricomycetes</taxon>
        <taxon>Agaricomycetidae</taxon>
        <taxon>Agaricales</taxon>
        <taxon>Marasmiineae</taxon>
        <taxon>Mycenaceae</taxon>
        <taxon>Mycena</taxon>
    </lineage>
</organism>
<dbReference type="GO" id="GO:0016020">
    <property type="term" value="C:membrane"/>
    <property type="evidence" value="ECO:0007669"/>
    <property type="project" value="UniProtKB-SubCell"/>
</dbReference>
<evidence type="ECO:0000256" key="5">
    <source>
        <dbReference type="ARBA" id="ARBA00023136"/>
    </source>
</evidence>
<feature type="transmembrane region" description="Helical" evidence="7">
    <location>
        <begin position="66"/>
        <end position="96"/>
    </location>
</feature>
<feature type="transmembrane region" description="Helical" evidence="7">
    <location>
        <begin position="227"/>
        <end position="248"/>
    </location>
</feature>
<gene>
    <name evidence="8" type="ORF">B0H15DRAFT_950763</name>
</gene>
<dbReference type="AlphaFoldDB" id="A0AAD6XTJ5"/>
<evidence type="ECO:0000256" key="1">
    <source>
        <dbReference type="ARBA" id="ARBA00004141"/>
    </source>
</evidence>
<feature type="transmembrane region" description="Helical" evidence="7">
    <location>
        <begin position="368"/>
        <end position="388"/>
    </location>
</feature>
<dbReference type="InterPro" id="IPR004840">
    <property type="entry name" value="Amino_acid_permease_CS"/>
</dbReference>
<keyword evidence="3 7" id="KW-0812">Transmembrane</keyword>
<comment type="caution">
    <text evidence="8">The sequence shown here is derived from an EMBL/GenBank/DDBJ whole genome shotgun (WGS) entry which is preliminary data.</text>
</comment>
<accession>A0AAD6XTJ5</accession>
<dbReference type="GO" id="GO:0006865">
    <property type="term" value="P:amino acid transport"/>
    <property type="evidence" value="ECO:0007669"/>
    <property type="project" value="InterPro"/>
</dbReference>
<evidence type="ECO:0000256" key="3">
    <source>
        <dbReference type="ARBA" id="ARBA00022692"/>
    </source>
</evidence>
<comment type="subcellular location">
    <subcellularLocation>
        <location evidence="1">Membrane</location>
        <topology evidence="1">Multi-pass membrane protein</topology>
    </subcellularLocation>
</comment>
<dbReference type="Proteomes" id="UP001222325">
    <property type="component" value="Unassembled WGS sequence"/>
</dbReference>
<dbReference type="Pfam" id="PF13520">
    <property type="entry name" value="AA_permease_2"/>
    <property type="match status" value="1"/>
</dbReference>
<evidence type="ECO:0000256" key="2">
    <source>
        <dbReference type="ARBA" id="ARBA00022448"/>
    </source>
</evidence>
<keyword evidence="5 7" id="KW-0472">Membrane</keyword>
<feature type="region of interest" description="Disordered" evidence="6">
    <location>
        <begin position="504"/>
        <end position="525"/>
    </location>
</feature>
<evidence type="ECO:0000313" key="8">
    <source>
        <dbReference type="EMBL" id="KAJ7086179.1"/>
    </source>
</evidence>
<dbReference type="EMBL" id="JARJCN010000032">
    <property type="protein sequence ID" value="KAJ7086179.1"/>
    <property type="molecule type" value="Genomic_DNA"/>
</dbReference>
<evidence type="ECO:0000313" key="9">
    <source>
        <dbReference type="Proteomes" id="UP001222325"/>
    </source>
</evidence>
<sequence length="525" mass="55857">MSSSHPISPDDAALAKIGYKQEFKRNFSPLELFGVGFSINGVVPALASVLVYAIPNGGPVAMVWGWATASFFIIFIALAMAELGSAAPTAGGLYYWTFRFSSPRYRNLLSWIVGYTNGIAYISGTAGVEWGCAVQIMAAVSIATDFSFAPTVAQTYGVYCALLVCHSLIASLTTQFIAKLQKIYIAMNLVLCAVIIIGLPAATPSAAKNTAGFALGRFENVAGWPNGYAFILSFLSPTWVVSGFDASVHISEEARNASVAVPWAIVSASVISAVLGWAINMALVFCVGTDLTSVMSSPIGQPMATILFNSFGKKGTLGIWSLLIVVQFMIGNTILTASSRETFAFARDGGLPFSSFIYRINRYSGTPVNSVWVSAGVAAVLGLLSFAGPAATGAIFTLAVVAQYMSDSIPIAARFLGENDFKAGPFNLGRFSLPVAVIAVTWMVFMTIVLLFPATPQITAAEMNYTVVVVGGYLLLSVLYYYFPGYGGKTWFKGPIRNLDYEEEEKGSNGRGAVDSIPYSAEKAD</sequence>
<dbReference type="PANTHER" id="PTHR45649">
    <property type="entry name" value="AMINO-ACID PERMEASE BAT1"/>
    <property type="match status" value="1"/>
</dbReference>
<dbReference type="PANTHER" id="PTHR45649:SF6">
    <property type="entry name" value="GABA-SPECIFIC PERMEASE"/>
    <property type="match status" value="1"/>
</dbReference>
<dbReference type="GO" id="GO:0022857">
    <property type="term" value="F:transmembrane transporter activity"/>
    <property type="evidence" value="ECO:0007669"/>
    <property type="project" value="InterPro"/>
</dbReference>
<feature type="transmembrane region" description="Helical" evidence="7">
    <location>
        <begin position="317"/>
        <end position="337"/>
    </location>
</feature>
<feature type="transmembrane region" description="Helical" evidence="7">
    <location>
        <begin position="108"/>
        <end position="136"/>
    </location>
</feature>
<keyword evidence="2" id="KW-0813">Transport</keyword>
<evidence type="ECO:0000256" key="6">
    <source>
        <dbReference type="SAM" id="MobiDB-lite"/>
    </source>
</evidence>
<reference evidence="8" key="1">
    <citation type="submission" date="2023-03" db="EMBL/GenBank/DDBJ databases">
        <title>Massive genome expansion in bonnet fungi (Mycena s.s.) driven by repeated elements and novel gene families across ecological guilds.</title>
        <authorList>
            <consortium name="Lawrence Berkeley National Laboratory"/>
            <person name="Harder C.B."/>
            <person name="Miyauchi S."/>
            <person name="Viragh M."/>
            <person name="Kuo A."/>
            <person name="Thoen E."/>
            <person name="Andreopoulos B."/>
            <person name="Lu D."/>
            <person name="Skrede I."/>
            <person name="Drula E."/>
            <person name="Henrissat B."/>
            <person name="Morin E."/>
            <person name="Kohler A."/>
            <person name="Barry K."/>
            <person name="LaButti K."/>
            <person name="Morin E."/>
            <person name="Salamov A."/>
            <person name="Lipzen A."/>
            <person name="Mereny Z."/>
            <person name="Hegedus B."/>
            <person name="Baldrian P."/>
            <person name="Stursova M."/>
            <person name="Weitz H."/>
            <person name="Taylor A."/>
            <person name="Grigoriev I.V."/>
            <person name="Nagy L.G."/>
            <person name="Martin F."/>
            <person name="Kauserud H."/>
        </authorList>
    </citation>
    <scope>NUCLEOTIDE SEQUENCE</scope>
    <source>
        <strain evidence="8">CBHHK173m</strain>
    </source>
</reference>